<sequence>MENLKDKLFEWLFLIALAVLVAYTLYHTLPPVALLKLGVHPPDTIVELSGVGAALLYSFIGIVLFRLSVKWVFPSLKLSEFFQSANPLVRVIIAAALILGMSFVLGNAIAKAQTPLPPHIQLAKKYVGVVEYPKNSNSGKEVDMFLRYVGLAPGHSWCAAFVSFCIGRSNVHEPKVISAAARKFVTDKSVRAYDVLTGKYKVPPGSIVVWQRGTTWQGHVGFVVNQSGQNQFQTIEGNTSSGRKGSQFDGGGVYERTRSICLTDHFRIIAFTPVTYL</sequence>
<dbReference type="Pfam" id="PF05257">
    <property type="entry name" value="CHAP"/>
    <property type="match status" value="1"/>
</dbReference>
<feature type="transmembrane region" description="Helical" evidence="1">
    <location>
        <begin position="88"/>
        <end position="110"/>
    </location>
</feature>
<keyword evidence="1" id="KW-0472">Membrane</keyword>
<evidence type="ECO:0000313" key="4">
    <source>
        <dbReference type="Proteomes" id="UP001228581"/>
    </source>
</evidence>
<dbReference type="Proteomes" id="UP001228581">
    <property type="component" value="Unassembled WGS sequence"/>
</dbReference>
<evidence type="ECO:0000313" key="3">
    <source>
        <dbReference type="EMBL" id="MDJ1494161.1"/>
    </source>
</evidence>
<evidence type="ECO:0000259" key="2">
    <source>
        <dbReference type="Pfam" id="PF05257"/>
    </source>
</evidence>
<feature type="transmembrane region" description="Helical" evidence="1">
    <location>
        <begin position="12"/>
        <end position="29"/>
    </location>
</feature>
<name>A0ABT7CKB2_9BACT</name>
<proteinExistence type="predicted"/>
<protein>
    <submittedName>
        <fullName evidence="3">CHAP domain-containing protein</fullName>
    </submittedName>
</protein>
<organism evidence="3 4">
    <name type="scientific">Xanthocytophaga flava</name>
    <dbReference type="NCBI Taxonomy" id="3048013"/>
    <lineage>
        <taxon>Bacteria</taxon>
        <taxon>Pseudomonadati</taxon>
        <taxon>Bacteroidota</taxon>
        <taxon>Cytophagia</taxon>
        <taxon>Cytophagales</taxon>
        <taxon>Rhodocytophagaceae</taxon>
        <taxon>Xanthocytophaga</taxon>
    </lineage>
</organism>
<feature type="domain" description="Peptidase C51" evidence="2">
    <location>
        <begin position="154"/>
        <end position="238"/>
    </location>
</feature>
<dbReference type="EMBL" id="JASJOT010000008">
    <property type="protein sequence ID" value="MDJ1494161.1"/>
    <property type="molecule type" value="Genomic_DNA"/>
</dbReference>
<reference evidence="3 4" key="1">
    <citation type="submission" date="2023-05" db="EMBL/GenBank/DDBJ databases">
        <authorList>
            <person name="Zhang X."/>
        </authorList>
    </citation>
    <scope>NUCLEOTIDE SEQUENCE [LARGE SCALE GENOMIC DNA]</scope>
    <source>
        <strain evidence="3 4">DM2B3-1</strain>
    </source>
</reference>
<keyword evidence="1" id="KW-0812">Transmembrane</keyword>
<accession>A0ABT7CKB2</accession>
<comment type="caution">
    <text evidence="3">The sequence shown here is derived from an EMBL/GenBank/DDBJ whole genome shotgun (WGS) entry which is preliminary data.</text>
</comment>
<feature type="transmembrane region" description="Helical" evidence="1">
    <location>
        <begin position="49"/>
        <end position="67"/>
    </location>
</feature>
<dbReference type="RefSeq" id="WP_313997079.1">
    <property type="nucleotide sequence ID" value="NZ_JASJOT010000008.1"/>
</dbReference>
<evidence type="ECO:0000256" key="1">
    <source>
        <dbReference type="SAM" id="Phobius"/>
    </source>
</evidence>
<gene>
    <name evidence="3" type="ORF">QNI19_14555</name>
</gene>
<keyword evidence="4" id="KW-1185">Reference proteome</keyword>
<keyword evidence="1" id="KW-1133">Transmembrane helix</keyword>
<dbReference type="InterPro" id="IPR007921">
    <property type="entry name" value="CHAP_dom"/>
</dbReference>
<dbReference type="Gene3D" id="3.90.1720.10">
    <property type="entry name" value="endopeptidase domain like (from Nostoc punctiforme)"/>
    <property type="match status" value="1"/>
</dbReference>